<sequence length="206" mass="24435">MNFLSHIYLSGNNNLIKIGNLVADGIHGKSYLNYPEAMQIGILHHREIDTFTDAHPLFRQCTKRLHYKYSHYSGIVIDIYFDHFLAKNWSQYHDLPLEIFVNDFYEMIQKHEEILPEKFRRLLPFMVAQNWLLSYASIEGIQEVFNGMHRRTKQQAALNEAVTELKLYYKAFEADFKLFFEDLKVFSQIKLNELISNYQLKSNFGL</sequence>
<protein>
    <submittedName>
        <fullName evidence="4">DUF479 domain-containing protein</fullName>
    </submittedName>
</protein>
<keyword evidence="3" id="KW-0443">Lipid metabolism</keyword>
<dbReference type="InterPro" id="IPR007431">
    <property type="entry name" value="ACP_PD"/>
</dbReference>
<keyword evidence="5" id="KW-1185">Reference proteome</keyword>
<proteinExistence type="predicted"/>
<name>A0A506PM31_9FLAO</name>
<reference evidence="4 5" key="1">
    <citation type="submission" date="2019-06" db="EMBL/GenBank/DDBJ databases">
        <title>Flavobacteriaceae Paucihalobacterium erythroidium CWB-1, complete genome.</title>
        <authorList>
            <person name="Wu S."/>
        </authorList>
    </citation>
    <scope>NUCLEOTIDE SEQUENCE [LARGE SCALE GENOMIC DNA]</scope>
    <source>
        <strain evidence="4 5">CWB-1</strain>
    </source>
</reference>
<gene>
    <name evidence="4" type="ORF">FJ651_09250</name>
</gene>
<evidence type="ECO:0000313" key="5">
    <source>
        <dbReference type="Proteomes" id="UP000317332"/>
    </source>
</evidence>
<evidence type="ECO:0000256" key="3">
    <source>
        <dbReference type="ARBA" id="ARBA00023098"/>
    </source>
</evidence>
<accession>A0A506PM31</accession>
<dbReference type="GO" id="GO:0008770">
    <property type="term" value="F:[acyl-carrier-protein] phosphodiesterase activity"/>
    <property type="evidence" value="ECO:0007669"/>
    <property type="project" value="InterPro"/>
</dbReference>
<dbReference type="OrthoDB" id="8442777at2"/>
<keyword evidence="1" id="KW-0444">Lipid biosynthesis</keyword>
<dbReference type="EMBL" id="VHIQ01000004">
    <property type="protein sequence ID" value="TPV33270.1"/>
    <property type="molecule type" value="Genomic_DNA"/>
</dbReference>
<evidence type="ECO:0000256" key="2">
    <source>
        <dbReference type="ARBA" id="ARBA00022801"/>
    </source>
</evidence>
<dbReference type="AlphaFoldDB" id="A0A506PM31"/>
<dbReference type="PANTHER" id="PTHR38764:SF1">
    <property type="entry name" value="ACYL CARRIER PROTEIN PHOSPHODIESTERASE"/>
    <property type="match status" value="1"/>
</dbReference>
<evidence type="ECO:0000256" key="1">
    <source>
        <dbReference type="ARBA" id="ARBA00022516"/>
    </source>
</evidence>
<dbReference type="GO" id="GO:0006633">
    <property type="term" value="P:fatty acid biosynthetic process"/>
    <property type="evidence" value="ECO:0007669"/>
    <property type="project" value="InterPro"/>
</dbReference>
<dbReference type="RefSeq" id="WP_140990232.1">
    <property type="nucleotide sequence ID" value="NZ_VHIQ01000004.1"/>
</dbReference>
<dbReference type="Pfam" id="PF04336">
    <property type="entry name" value="ACP_PD"/>
    <property type="match status" value="1"/>
</dbReference>
<comment type="caution">
    <text evidence="4">The sequence shown here is derived from an EMBL/GenBank/DDBJ whole genome shotgun (WGS) entry which is preliminary data.</text>
</comment>
<dbReference type="PIRSF" id="PIRSF011489">
    <property type="entry name" value="DUF479"/>
    <property type="match status" value="1"/>
</dbReference>
<dbReference type="PANTHER" id="PTHR38764">
    <property type="entry name" value="ACYL CARRIER PROTEIN PHOSPHODIESTERASE"/>
    <property type="match status" value="1"/>
</dbReference>
<dbReference type="Proteomes" id="UP000317332">
    <property type="component" value="Unassembled WGS sequence"/>
</dbReference>
<keyword evidence="2" id="KW-0378">Hydrolase</keyword>
<organism evidence="4 5">
    <name type="scientific">Paucihalobacter ruber</name>
    <dbReference type="NCBI Taxonomy" id="2567861"/>
    <lineage>
        <taxon>Bacteria</taxon>
        <taxon>Pseudomonadati</taxon>
        <taxon>Bacteroidota</taxon>
        <taxon>Flavobacteriia</taxon>
        <taxon>Flavobacteriales</taxon>
        <taxon>Flavobacteriaceae</taxon>
        <taxon>Paucihalobacter</taxon>
    </lineage>
</organism>
<evidence type="ECO:0000313" key="4">
    <source>
        <dbReference type="EMBL" id="TPV33270.1"/>
    </source>
</evidence>